<keyword evidence="9" id="KW-1185">Reference proteome</keyword>
<keyword evidence="4" id="KW-0547">Nucleotide-binding</keyword>
<accession>A0A7Y9LPB4</accession>
<feature type="domain" description="ABC transporter" evidence="7">
    <location>
        <begin position="29"/>
        <end position="257"/>
    </location>
</feature>
<gene>
    <name evidence="8" type="ORF">FHW18_003526</name>
</gene>
<dbReference type="Proteomes" id="UP000542125">
    <property type="component" value="Unassembled WGS sequence"/>
</dbReference>
<dbReference type="PANTHER" id="PTHR42788">
    <property type="entry name" value="TAURINE IMPORT ATP-BINDING PROTEIN-RELATED"/>
    <property type="match status" value="1"/>
</dbReference>
<dbReference type="Pfam" id="PF00005">
    <property type="entry name" value="ABC_tran"/>
    <property type="match status" value="1"/>
</dbReference>
<dbReference type="InterPro" id="IPR017871">
    <property type="entry name" value="ABC_transporter-like_CS"/>
</dbReference>
<name>A0A7Y9LPB4_9BURK</name>
<keyword evidence="5 8" id="KW-0067">ATP-binding</keyword>
<keyword evidence="3" id="KW-0472">Membrane</keyword>
<proteinExistence type="inferred from homology"/>
<dbReference type="PROSITE" id="PS00211">
    <property type="entry name" value="ABC_TRANSPORTER_1"/>
    <property type="match status" value="1"/>
</dbReference>
<keyword evidence="3" id="KW-1003">Cell membrane</keyword>
<organism evidence="8 9">
    <name type="scientific">Pigmentiphaga litoralis</name>
    <dbReference type="NCBI Taxonomy" id="516702"/>
    <lineage>
        <taxon>Bacteria</taxon>
        <taxon>Pseudomonadati</taxon>
        <taxon>Pseudomonadota</taxon>
        <taxon>Betaproteobacteria</taxon>
        <taxon>Burkholderiales</taxon>
        <taxon>Alcaligenaceae</taxon>
        <taxon>Pigmentiphaga</taxon>
    </lineage>
</organism>
<feature type="region of interest" description="Disordered" evidence="6">
    <location>
        <begin position="1"/>
        <end position="21"/>
    </location>
</feature>
<dbReference type="GO" id="GO:0005524">
    <property type="term" value="F:ATP binding"/>
    <property type="evidence" value="ECO:0007669"/>
    <property type="project" value="UniProtKB-KW"/>
</dbReference>
<evidence type="ECO:0000313" key="9">
    <source>
        <dbReference type="Proteomes" id="UP000542125"/>
    </source>
</evidence>
<protein>
    <submittedName>
        <fullName evidence="8">NitT/TauT family transport system ATP-binding protein</fullName>
    </submittedName>
</protein>
<dbReference type="InterPro" id="IPR003593">
    <property type="entry name" value="AAA+_ATPase"/>
</dbReference>
<dbReference type="InterPro" id="IPR003439">
    <property type="entry name" value="ABC_transporter-like_ATP-bd"/>
</dbReference>
<evidence type="ECO:0000256" key="1">
    <source>
        <dbReference type="ARBA" id="ARBA00005417"/>
    </source>
</evidence>
<evidence type="ECO:0000259" key="7">
    <source>
        <dbReference type="PROSITE" id="PS50893"/>
    </source>
</evidence>
<sequence length="276" mass="30305">MTQTSLLATAPAASSTPGQPPVAAADPIIKSLGITMRYPNGVLALENATLDIPRGELVTLLGPSGCGKTTLLKIIAGLITPTSGEIRVNDKTVYGPGPDRAFVFQDFALMPWATVLRNVAFGLELRGTPRAEREASARHYIREVGLAGFEDKYPNELSGGMRQRAGLARALTVDADVLLMDEPFSAIDEQMRRKLQEDLLSLLRVEKKTVIFVTHSIEEAVYLSDEIVLLTRHPGKVVKTIRPGLDRNASPDEIRRDQRYLDAVDDIWSQLKQYLA</sequence>
<evidence type="ECO:0000256" key="3">
    <source>
        <dbReference type="ARBA" id="ARBA00022475"/>
    </source>
</evidence>
<dbReference type="PROSITE" id="PS50893">
    <property type="entry name" value="ABC_TRANSPORTER_2"/>
    <property type="match status" value="1"/>
</dbReference>
<comment type="caution">
    <text evidence="8">The sequence shown here is derived from an EMBL/GenBank/DDBJ whole genome shotgun (WGS) entry which is preliminary data.</text>
</comment>
<dbReference type="InterPro" id="IPR050166">
    <property type="entry name" value="ABC_transporter_ATP-bind"/>
</dbReference>
<evidence type="ECO:0000256" key="2">
    <source>
        <dbReference type="ARBA" id="ARBA00022448"/>
    </source>
</evidence>
<dbReference type="SMART" id="SM00382">
    <property type="entry name" value="AAA"/>
    <property type="match status" value="1"/>
</dbReference>
<feature type="compositionally biased region" description="Low complexity" evidence="6">
    <location>
        <begin position="1"/>
        <end position="17"/>
    </location>
</feature>
<evidence type="ECO:0000313" key="8">
    <source>
        <dbReference type="EMBL" id="NYE84255.1"/>
    </source>
</evidence>
<evidence type="ECO:0000256" key="6">
    <source>
        <dbReference type="SAM" id="MobiDB-lite"/>
    </source>
</evidence>
<keyword evidence="2" id="KW-0813">Transport</keyword>
<dbReference type="Gene3D" id="3.40.50.300">
    <property type="entry name" value="P-loop containing nucleotide triphosphate hydrolases"/>
    <property type="match status" value="1"/>
</dbReference>
<dbReference type="RefSeq" id="WP_179587964.1">
    <property type="nucleotide sequence ID" value="NZ_JACBYR010000001.1"/>
</dbReference>
<dbReference type="SUPFAM" id="SSF52540">
    <property type="entry name" value="P-loop containing nucleoside triphosphate hydrolases"/>
    <property type="match status" value="1"/>
</dbReference>
<dbReference type="EMBL" id="JACBYR010000001">
    <property type="protein sequence ID" value="NYE84255.1"/>
    <property type="molecule type" value="Genomic_DNA"/>
</dbReference>
<dbReference type="InterPro" id="IPR027417">
    <property type="entry name" value="P-loop_NTPase"/>
</dbReference>
<dbReference type="CDD" id="cd03293">
    <property type="entry name" value="ABC_NrtD_SsuB_transporters"/>
    <property type="match status" value="1"/>
</dbReference>
<comment type="similarity">
    <text evidence="1">Belongs to the ABC transporter superfamily.</text>
</comment>
<dbReference type="PANTHER" id="PTHR42788:SF13">
    <property type="entry name" value="ALIPHATIC SULFONATES IMPORT ATP-BINDING PROTEIN SSUB"/>
    <property type="match status" value="1"/>
</dbReference>
<reference evidence="8 9" key="1">
    <citation type="submission" date="2020-07" db="EMBL/GenBank/DDBJ databases">
        <title>Genomic Encyclopedia of Type Strains, Phase IV (KMG-V): Genome sequencing to study the core and pangenomes of soil and plant-associated prokaryotes.</title>
        <authorList>
            <person name="Whitman W."/>
        </authorList>
    </citation>
    <scope>NUCLEOTIDE SEQUENCE [LARGE SCALE GENOMIC DNA]</scope>
    <source>
        <strain evidence="8 9">SAS40</strain>
    </source>
</reference>
<evidence type="ECO:0000256" key="5">
    <source>
        <dbReference type="ARBA" id="ARBA00022840"/>
    </source>
</evidence>
<dbReference type="GO" id="GO:0016887">
    <property type="term" value="F:ATP hydrolysis activity"/>
    <property type="evidence" value="ECO:0007669"/>
    <property type="project" value="InterPro"/>
</dbReference>
<dbReference type="AlphaFoldDB" id="A0A7Y9LPB4"/>
<evidence type="ECO:0000256" key="4">
    <source>
        <dbReference type="ARBA" id="ARBA00022741"/>
    </source>
</evidence>